<dbReference type="Proteomes" id="UP000694846">
    <property type="component" value="Unplaced"/>
</dbReference>
<feature type="coiled-coil region" evidence="1">
    <location>
        <begin position="460"/>
        <end position="487"/>
    </location>
</feature>
<evidence type="ECO:0000256" key="2">
    <source>
        <dbReference type="SAM" id="MobiDB-lite"/>
    </source>
</evidence>
<feature type="coiled-coil region" evidence="1">
    <location>
        <begin position="374"/>
        <end position="436"/>
    </location>
</feature>
<sequence length="537" mass="62744">MTSTMGRQHPIAEETADNGNAPVGKSRSSAVGHDHQILRRKKLILTPELQKSPFDSMKTECTYSDTIFISLYDLEYLKNNTITLEENMELISDNILVERKYFKDFIDSLIDQVVQLEENIYLKSMKIENLQLYNSEKLKIINSLTILLNEAKWKHDMMQTICKEHAPKKLYKSILLASCVSDKMFLLKSNREKLLSYLNKLKENVSQTLIEVVYQLVSSLDECIGVIEEVTSKELSDVLLNEKDLSNTMKNIIYEVSNFQFSVSQLDCNSVVEKIDFSKSTQTDENNLENLIELWELVKDLFQRNQFLANRVTSLNMHKMGLQLELADLENSTKELKLKTMTEIKEVEKKEEVLNQNESMIQQHWDEMDTSQEIVIQTQRAQEIDQELEDLQMEFHKHDQGNRRLKTELCHLKNELTEYKIKCEQLETDIKLIENEKYYLLEAYAKSWGHHNEKQKIKYTGKLIKDIDSINQEIKSLELENEKEEYTINSIVKTPVFSKTQPKAEKTPSRTYGAIDTIKRQNLGVFRGSVIYNLRYQ</sequence>
<gene>
    <name evidence="5" type="primary">LOC112679473</name>
    <name evidence="3" type="ORF">g.1918</name>
</gene>
<organism evidence="3">
    <name type="scientific">Sipha flava</name>
    <name type="common">yellow sugarcane aphid</name>
    <dbReference type="NCBI Taxonomy" id="143950"/>
    <lineage>
        <taxon>Eukaryota</taxon>
        <taxon>Metazoa</taxon>
        <taxon>Ecdysozoa</taxon>
        <taxon>Arthropoda</taxon>
        <taxon>Hexapoda</taxon>
        <taxon>Insecta</taxon>
        <taxon>Pterygota</taxon>
        <taxon>Neoptera</taxon>
        <taxon>Paraneoptera</taxon>
        <taxon>Hemiptera</taxon>
        <taxon>Sternorrhyncha</taxon>
        <taxon>Aphidomorpha</taxon>
        <taxon>Aphidoidea</taxon>
        <taxon>Aphididae</taxon>
        <taxon>Sipha</taxon>
    </lineage>
</organism>
<dbReference type="EMBL" id="GGMS01010724">
    <property type="protein sequence ID" value="MBY79927.1"/>
    <property type="molecule type" value="Transcribed_RNA"/>
</dbReference>
<dbReference type="GeneID" id="112679473"/>
<protein>
    <submittedName>
        <fullName evidence="5">Uncharacterized protein LOC112679473</fullName>
    </submittedName>
</protein>
<keyword evidence="1" id="KW-0175">Coiled coil</keyword>
<evidence type="ECO:0000313" key="5">
    <source>
        <dbReference type="RefSeq" id="XP_025405074.1"/>
    </source>
</evidence>
<name>A0A2S2QQC2_9HEMI</name>
<evidence type="ECO:0000313" key="4">
    <source>
        <dbReference type="Proteomes" id="UP000694846"/>
    </source>
</evidence>
<feature type="region of interest" description="Disordered" evidence="2">
    <location>
        <begin position="1"/>
        <end position="33"/>
    </location>
</feature>
<evidence type="ECO:0000313" key="3">
    <source>
        <dbReference type="EMBL" id="MBY79927.1"/>
    </source>
</evidence>
<keyword evidence="4" id="KW-1185">Reference proteome</keyword>
<accession>A0A2S2QQC2</accession>
<reference evidence="5" key="2">
    <citation type="submission" date="2025-04" db="UniProtKB">
        <authorList>
            <consortium name="RefSeq"/>
        </authorList>
    </citation>
    <scope>IDENTIFICATION</scope>
    <source>
        <tissue evidence="5">Whole body</tissue>
    </source>
</reference>
<reference evidence="3" key="1">
    <citation type="submission" date="2018-04" db="EMBL/GenBank/DDBJ databases">
        <title>Transcriptome assembly of Sipha flava.</title>
        <authorList>
            <person name="Scully E.D."/>
            <person name="Geib S.M."/>
            <person name="Palmer N.A."/>
            <person name="Koch K."/>
            <person name="Bradshaw J."/>
            <person name="Heng-Moss T."/>
            <person name="Sarath G."/>
        </authorList>
    </citation>
    <scope>NUCLEOTIDE SEQUENCE</scope>
</reference>
<proteinExistence type="predicted"/>
<evidence type="ECO:0000256" key="1">
    <source>
        <dbReference type="SAM" id="Coils"/>
    </source>
</evidence>
<dbReference type="OrthoDB" id="6613358at2759"/>
<dbReference type="AlphaFoldDB" id="A0A2S2QQC2"/>
<dbReference type="RefSeq" id="XP_025405074.1">
    <property type="nucleotide sequence ID" value="XM_025549289.1"/>
</dbReference>